<evidence type="ECO:0000313" key="2">
    <source>
        <dbReference type="Proteomes" id="UP000229753"/>
    </source>
</evidence>
<protein>
    <recommendedName>
        <fullName evidence="3">ASCH domain-containing protein</fullName>
    </recommendedName>
</protein>
<organism evidence="1 2">
    <name type="scientific">Candidatus Woesebacteria bacterium CG_4_10_14_0_2_um_filter_39_14</name>
    <dbReference type="NCBI Taxonomy" id="1975054"/>
    <lineage>
        <taxon>Bacteria</taxon>
        <taxon>Candidatus Woeseibacteriota</taxon>
    </lineage>
</organism>
<proteinExistence type="predicted"/>
<evidence type="ECO:0008006" key="3">
    <source>
        <dbReference type="Google" id="ProtNLM"/>
    </source>
</evidence>
<name>A0A2M7TNP4_9BACT</name>
<accession>A0A2M7TNP4</accession>
<dbReference type="Proteomes" id="UP000229753">
    <property type="component" value="Unassembled WGS sequence"/>
</dbReference>
<sequence length="70" mass="8394">KKVEVRPFETTTKEDLKEISRGWEEREPQEFIEVHNKWYADELAKGYPVVWIYFKVVKVFANNHSELLPA</sequence>
<dbReference type="EMBL" id="PFNO01000039">
    <property type="protein sequence ID" value="PIZ49728.1"/>
    <property type="molecule type" value="Genomic_DNA"/>
</dbReference>
<evidence type="ECO:0000313" key="1">
    <source>
        <dbReference type="EMBL" id="PIZ49728.1"/>
    </source>
</evidence>
<dbReference type="AlphaFoldDB" id="A0A2M7TNP4"/>
<comment type="caution">
    <text evidence="1">The sequence shown here is derived from an EMBL/GenBank/DDBJ whole genome shotgun (WGS) entry which is preliminary data.</text>
</comment>
<gene>
    <name evidence="1" type="ORF">COY29_01120</name>
</gene>
<reference evidence="2" key="1">
    <citation type="submission" date="2017-09" db="EMBL/GenBank/DDBJ databases">
        <title>Depth-based differentiation of microbial function through sediment-hosted aquifers and enrichment of novel symbionts in the deep terrestrial subsurface.</title>
        <authorList>
            <person name="Probst A.J."/>
            <person name="Ladd B."/>
            <person name="Jarett J.K."/>
            <person name="Geller-Mcgrath D.E."/>
            <person name="Sieber C.M.K."/>
            <person name="Emerson J.B."/>
            <person name="Anantharaman K."/>
            <person name="Thomas B.C."/>
            <person name="Malmstrom R."/>
            <person name="Stieglmeier M."/>
            <person name="Klingl A."/>
            <person name="Woyke T."/>
            <person name="Ryan C.M."/>
            <person name="Banfield J.F."/>
        </authorList>
    </citation>
    <scope>NUCLEOTIDE SEQUENCE [LARGE SCALE GENOMIC DNA]</scope>
</reference>
<feature type="non-terminal residue" evidence="1">
    <location>
        <position position="1"/>
    </location>
</feature>